<protein>
    <recommendedName>
        <fullName evidence="5">V-type proton ATPase subunit H</fullName>
    </recommendedName>
</protein>
<evidence type="ECO:0000256" key="4">
    <source>
        <dbReference type="ARBA" id="ARBA00023065"/>
    </source>
</evidence>
<dbReference type="PANTHER" id="PTHR10698">
    <property type="entry name" value="V-TYPE PROTON ATPASE SUBUNIT H"/>
    <property type="match status" value="1"/>
</dbReference>
<evidence type="ECO:0000259" key="6">
    <source>
        <dbReference type="Pfam" id="PF11698"/>
    </source>
</evidence>
<comment type="similarity">
    <text evidence="1 5">Belongs to the V-ATPase H subunit family.</text>
</comment>
<evidence type="ECO:0000256" key="3">
    <source>
        <dbReference type="ARBA" id="ARBA00022781"/>
    </source>
</evidence>
<dbReference type="AlphaFoldDB" id="A0AAX4K669"/>
<dbReference type="InterPro" id="IPR011987">
    <property type="entry name" value="ATPase_V1-cplx_hsu_C"/>
</dbReference>
<keyword evidence="4 5" id="KW-0406">Ion transport</keyword>
<dbReference type="SUPFAM" id="SSF48371">
    <property type="entry name" value="ARM repeat"/>
    <property type="match status" value="1"/>
</dbReference>
<evidence type="ECO:0000256" key="2">
    <source>
        <dbReference type="ARBA" id="ARBA00022448"/>
    </source>
</evidence>
<dbReference type="Gene3D" id="1.25.10.10">
    <property type="entry name" value="Leucine-rich Repeat Variant"/>
    <property type="match status" value="1"/>
</dbReference>
<comment type="function">
    <text evidence="5">Subunit of the V1 complex of vacuolar(H+)-ATPase (V-ATPase), a multisubunit enzyme composed of a peripheral complex (V1) that hydrolyzes ATP and a membrane integral complex (V0) that translocates protons. V-ATPase is responsible for acidifying and maintaining the pH of intracellular compartments.</text>
</comment>
<keyword evidence="2 5" id="KW-0813">Transport</keyword>
<dbReference type="Gene3D" id="1.25.40.150">
    <property type="entry name" value="V-type ATPase, subunit H, C-terminal domain"/>
    <property type="match status" value="1"/>
</dbReference>
<accession>A0AAX4K669</accession>
<reference evidence="7 8" key="1">
    <citation type="submission" date="2024-01" db="EMBL/GenBank/DDBJ databases">
        <title>Comparative genomics of Cryptococcus and Kwoniella reveals pathogenesis evolution and contrasting modes of karyotype evolution via chromosome fusion or intercentromeric recombination.</title>
        <authorList>
            <person name="Coelho M.A."/>
            <person name="David-Palma M."/>
            <person name="Shea T."/>
            <person name="Bowers K."/>
            <person name="McGinley-Smith S."/>
            <person name="Mohammad A.W."/>
            <person name="Gnirke A."/>
            <person name="Yurkov A.M."/>
            <person name="Nowrousian M."/>
            <person name="Sun S."/>
            <person name="Cuomo C.A."/>
            <person name="Heitman J."/>
        </authorList>
    </citation>
    <scope>NUCLEOTIDE SEQUENCE [LARGE SCALE GENOMIC DNA]</scope>
    <source>
        <strain evidence="7 8">CBS 6074</strain>
    </source>
</reference>
<dbReference type="InterPro" id="IPR004908">
    <property type="entry name" value="ATPase_V1-cplx_hsu"/>
</dbReference>
<dbReference type="InterPro" id="IPR011989">
    <property type="entry name" value="ARM-like"/>
</dbReference>
<feature type="domain" description="ATPase V1 complex subunit H C-terminal" evidence="6">
    <location>
        <begin position="328"/>
        <end position="446"/>
    </location>
</feature>
<comment type="subunit">
    <text evidence="5">V-ATPase is a heteromultimeric enzyme made up of two complexes: the ATP-hydrolytic V1 complex and the proton translocation V0 complex.</text>
</comment>
<dbReference type="GeneID" id="91097976"/>
<dbReference type="EMBL" id="CP144107">
    <property type="protein sequence ID" value="WWC92352.1"/>
    <property type="molecule type" value="Genomic_DNA"/>
</dbReference>
<dbReference type="InterPro" id="IPR016024">
    <property type="entry name" value="ARM-type_fold"/>
</dbReference>
<evidence type="ECO:0000313" key="7">
    <source>
        <dbReference type="EMBL" id="WWC92352.1"/>
    </source>
</evidence>
<gene>
    <name evidence="7" type="ORF">L201_007307</name>
</gene>
<keyword evidence="3 5" id="KW-0375">Hydrogen ion transport</keyword>
<dbReference type="InterPro" id="IPR038497">
    <property type="entry name" value="ATPase_V1-cplx_hsu_C_sf"/>
</dbReference>
<dbReference type="PIRSF" id="PIRSF032184">
    <property type="entry name" value="ATPase_V1_H"/>
    <property type="match status" value="1"/>
</dbReference>
<proteinExistence type="inferred from homology"/>
<dbReference type="GO" id="GO:0046961">
    <property type="term" value="F:proton-transporting ATPase activity, rotational mechanism"/>
    <property type="evidence" value="ECO:0007669"/>
    <property type="project" value="UniProtKB-UniRule"/>
</dbReference>
<dbReference type="GO" id="GO:0000329">
    <property type="term" value="C:fungal-type vacuole membrane"/>
    <property type="evidence" value="ECO:0007669"/>
    <property type="project" value="TreeGrafter"/>
</dbReference>
<dbReference type="GO" id="GO:0000221">
    <property type="term" value="C:vacuolar proton-transporting V-type ATPase, V1 domain"/>
    <property type="evidence" value="ECO:0007669"/>
    <property type="project" value="UniProtKB-UniRule"/>
</dbReference>
<sequence length="448" mass="50591">MTAVVAPIPPPFFSPYLDDQCNKINSKPVPWEGYQRAKLLSADELQLLKSLNKLPQGQRSTIFSTQGQQYAKLYIDLLRKLQRVDTVQAVLVAINDMLKIDLTNNLSLYHDLSKSSENIEDPYGPLIKCLSMEEEEFAVLGSLRILALLISTDPNPFPQSLIPNLLGSLSNLLNGSRLPLWEVAAQVLSAILGRKQFRQAVWEEENCISGLIKSLKSNPNPQAQYWAISSIWQLSFEKPAAEGLDKKYDIVAVLTNVAKGAVKEKVQRVVIATLRNLLSIAPSQNLPSMFVAKLLPFVVSLQSRKWSDEEIVEDLDYLKEELKTRLDNLSTYDEYISELESGHLVWSPAHETEDFWKENGLRIGQESDGKAIRRLVELITTSKDPIVLAVAIHDIGQFVKWGGDKSKKTIENFNGKMKVMELMGHENADVRYQALMTVQRMMSQHWTK</sequence>
<name>A0AAX4K669_9TREE</name>
<dbReference type="PANTHER" id="PTHR10698:SF0">
    <property type="entry name" value="V-TYPE PROTON ATPASE SUBUNIT H"/>
    <property type="match status" value="1"/>
</dbReference>
<organism evidence="7 8">
    <name type="scientific">Kwoniella dendrophila CBS 6074</name>
    <dbReference type="NCBI Taxonomy" id="1295534"/>
    <lineage>
        <taxon>Eukaryota</taxon>
        <taxon>Fungi</taxon>
        <taxon>Dikarya</taxon>
        <taxon>Basidiomycota</taxon>
        <taxon>Agaricomycotina</taxon>
        <taxon>Tremellomycetes</taxon>
        <taxon>Tremellales</taxon>
        <taxon>Cryptococcaceae</taxon>
        <taxon>Kwoniella</taxon>
    </lineage>
</organism>
<dbReference type="RefSeq" id="XP_066079114.1">
    <property type="nucleotide sequence ID" value="XM_066223017.1"/>
</dbReference>
<dbReference type="Pfam" id="PF11698">
    <property type="entry name" value="V-ATPase_H_C"/>
    <property type="match status" value="1"/>
</dbReference>
<evidence type="ECO:0000256" key="5">
    <source>
        <dbReference type="PIRNR" id="PIRNR032184"/>
    </source>
</evidence>
<evidence type="ECO:0000313" key="8">
    <source>
        <dbReference type="Proteomes" id="UP001355207"/>
    </source>
</evidence>
<dbReference type="Proteomes" id="UP001355207">
    <property type="component" value="Chromosome 10"/>
</dbReference>
<keyword evidence="8" id="KW-1185">Reference proteome</keyword>
<dbReference type="Pfam" id="PF03224">
    <property type="entry name" value="V-ATPase_H_N"/>
    <property type="match status" value="1"/>
</dbReference>
<evidence type="ECO:0000256" key="1">
    <source>
        <dbReference type="ARBA" id="ARBA00008613"/>
    </source>
</evidence>